<evidence type="ECO:0000313" key="4">
    <source>
        <dbReference type="Proteomes" id="UP001595975"/>
    </source>
</evidence>
<dbReference type="RefSeq" id="WP_380223359.1">
    <property type="nucleotide sequence ID" value="NZ_JBHSOF010000002.1"/>
</dbReference>
<comment type="caution">
    <text evidence="3">The sequence shown here is derived from an EMBL/GenBank/DDBJ whole genome shotgun (WGS) entry which is preliminary data.</text>
</comment>
<reference evidence="4" key="1">
    <citation type="journal article" date="2019" name="Int. J. Syst. Evol. Microbiol.">
        <title>The Global Catalogue of Microorganisms (GCM) 10K type strain sequencing project: providing services to taxonomists for standard genome sequencing and annotation.</title>
        <authorList>
            <consortium name="The Broad Institute Genomics Platform"/>
            <consortium name="The Broad Institute Genome Sequencing Center for Infectious Disease"/>
            <person name="Wu L."/>
            <person name="Ma J."/>
        </authorList>
    </citation>
    <scope>NUCLEOTIDE SEQUENCE [LARGE SCALE GENOMIC DNA]</scope>
    <source>
        <strain evidence="4">CGMCC 4.1437</strain>
    </source>
</reference>
<dbReference type="EMBL" id="JBHSOF010000002">
    <property type="protein sequence ID" value="MFC5661772.1"/>
    <property type="molecule type" value="Genomic_DNA"/>
</dbReference>
<name>A0ABW0WW67_9ACTN</name>
<keyword evidence="4" id="KW-1185">Reference proteome</keyword>
<feature type="transmembrane region" description="Helical" evidence="2">
    <location>
        <begin position="60"/>
        <end position="79"/>
    </location>
</feature>
<protein>
    <submittedName>
        <fullName evidence="3">Uncharacterized protein</fullName>
    </submittedName>
</protein>
<gene>
    <name evidence="3" type="ORF">ACFP3U_02105</name>
</gene>
<evidence type="ECO:0000256" key="1">
    <source>
        <dbReference type="SAM" id="MobiDB-lite"/>
    </source>
</evidence>
<keyword evidence="2" id="KW-1133">Transmembrane helix</keyword>
<keyword evidence="2" id="KW-0472">Membrane</keyword>
<feature type="region of interest" description="Disordered" evidence="1">
    <location>
        <begin position="31"/>
        <end position="53"/>
    </location>
</feature>
<evidence type="ECO:0000256" key="2">
    <source>
        <dbReference type="SAM" id="Phobius"/>
    </source>
</evidence>
<keyword evidence="2" id="KW-0812">Transmembrane</keyword>
<evidence type="ECO:0000313" key="3">
    <source>
        <dbReference type="EMBL" id="MFC5661772.1"/>
    </source>
</evidence>
<proteinExistence type="predicted"/>
<sequence>MSSPHTPAPLTVSVLDHDPLREARDLRSLREALQGEGVGTDLRRTAPASADPDAKGASEVLSLVFGGGSLAVAVLQTWLARVPARRLRIERADGGVLEIDGRTQREDAEVVRAFCSADNPRQVEGE</sequence>
<accession>A0ABW0WW67</accession>
<dbReference type="InterPro" id="IPR045428">
    <property type="entry name" value="EACC1"/>
</dbReference>
<dbReference type="Pfam" id="PF19953">
    <property type="entry name" value="EACC1"/>
    <property type="match status" value="1"/>
</dbReference>
<organism evidence="3 4">
    <name type="scientific">Kitasatospora misakiensis</name>
    <dbReference type="NCBI Taxonomy" id="67330"/>
    <lineage>
        <taxon>Bacteria</taxon>
        <taxon>Bacillati</taxon>
        <taxon>Actinomycetota</taxon>
        <taxon>Actinomycetes</taxon>
        <taxon>Kitasatosporales</taxon>
        <taxon>Streptomycetaceae</taxon>
        <taxon>Kitasatospora</taxon>
    </lineage>
</organism>
<dbReference type="Proteomes" id="UP001595975">
    <property type="component" value="Unassembled WGS sequence"/>
</dbReference>